<proteinExistence type="inferred from homology"/>
<dbReference type="InterPro" id="IPR000731">
    <property type="entry name" value="SSD"/>
</dbReference>
<comment type="subcellular location">
    <subcellularLocation>
        <location evidence="1">Cell membrane</location>
        <topology evidence="1">Multi-pass membrane protein</topology>
    </subcellularLocation>
</comment>
<dbReference type="Gene3D" id="1.20.1640.10">
    <property type="entry name" value="Multidrug efflux transporter AcrB transmembrane domain"/>
    <property type="match status" value="2"/>
</dbReference>
<feature type="transmembrane region" description="Helical" evidence="7">
    <location>
        <begin position="266"/>
        <end position="286"/>
    </location>
</feature>
<evidence type="ECO:0000313" key="10">
    <source>
        <dbReference type="Proteomes" id="UP000752814"/>
    </source>
</evidence>
<keyword evidence="4 7" id="KW-0812">Transmembrane</keyword>
<accession>A0A8J8PC84</accession>
<feature type="domain" description="SSD" evidence="8">
    <location>
        <begin position="247"/>
        <end position="361"/>
    </location>
</feature>
<feature type="transmembrane region" description="Helical" evidence="7">
    <location>
        <begin position="658"/>
        <end position="680"/>
    </location>
</feature>
<dbReference type="GO" id="GO:0005886">
    <property type="term" value="C:plasma membrane"/>
    <property type="evidence" value="ECO:0007669"/>
    <property type="project" value="UniProtKB-SubCell"/>
</dbReference>
<protein>
    <recommendedName>
        <fullName evidence="8">SSD domain-containing protein</fullName>
    </recommendedName>
</protein>
<dbReference type="EMBL" id="LVVT01000023">
    <property type="protein sequence ID" value="TQS81374.1"/>
    <property type="molecule type" value="Genomic_DNA"/>
</dbReference>
<comment type="similarity">
    <text evidence="2">Belongs to the resistance-nodulation-cell division (RND) (TC 2.A.6) family. MmpL subfamily.</text>
</comment>
<dbReference type="AlphaFoldDB" id="A0A8J8PC84"/>
<feature type="transmembrane region" description="Helical" evidence="7">
    <location>
        <begin position="241"/>
        <end position="260"/>
    </location>
</feature>
<feature type="transmembrane region" description="Helical" evidence="7">
    <location>
        <begin position="792"/>
        <end position="816"/>
    </location>
</feature>
<feature type="transmembrane region" description="Helical" evidence="7">
    <location>
        <begin position="338"/>
        <end position="362"/>
    </location>
</feature>
<dbReference type="SUPFAM" id="SSF82866">
    <property type="entry name" value="Multidrug efflux transporter AcrB transmembrane domain"/>
    <property type="match status" value="2"/>
</dbReference>
<evidence type="ECO:0000256" key="2">
    <source>
        <dbReference type="ARBA" id="ARBA00010157"/>
    </source>
</evidence>
<dbReference type="PANTHER" id="PTHR33406:SF6">
    <property type="entry name" value="MEMBRANE PROTEIN YDGH-RELATED"/>
    <property type="match status" value="1"/>
</dbReference>
<sequence length="836" mass="90815">MFKRFKYSMLLEHAQGENLMFEKLANAIIKHPKPILALWIIILVVALPFAVQYNSVMNYDMTTMSGANSESVSGAEIIEDNFYSSTSQGTIIAVPYDTPEELAEAQRLLDTGSGLQSHLDEKYGAGNVTAAGMGYYSKDQSTAEQRGVYLIAISYNDEDIVSTDEIGNIRDVVSTTKSDLGLSSVTTYVTGNDAITYDTMEGANKDVQKIDPISILLILLLIGLFFLTVVTAVVPPATVGIAYGIVLALIFFLGGILDIFYITSIIVLVSMLGAGCDYSIFIISRYREERKSGKEKDAALKEAIKWAGESVATSGIAVIIGFGVMSFCSFSMVSTMGIILALGIVMAMLAALTFIPALISVIGDKIFWPSKISTYQQGSKARNGFYGRCVEFSKRYFKKTGKRAIKYAVPIVIAAIIVSVPLCYVAFTADDSYDMVSIMPDSEGKKGVEVITDRAEGGLIMPTYILYELQNPIAVIDSTNHTLTWTAEGYTYLKTLSEMSAELASSDENISYVLGPTPWASVYNLVYEGMKAQGMPAEMITPEMVNKVAVDNLPSMVQPAITQAFTMVGWNTDVATAAPIIDYIVNYGTGLVSTNGNYAILTVMMADEPMSAVSMDSIKSLKDTASGYAADNSDIKNTWVTGTAVTVQDISETVDSEFTWIEIGVVVLIFILLFFVLGSYFTPIRSLFTILLSISWTIGLTHLVFTELLGIPVTWIVPIVLLVVCLGLGMDYDILLTTRIREGKSKGLSNDEAITSALEKSGAVITLCGLIMGGTFLTLLSSASPMLQEFGFALGFAILIDSLIVVTYLVPALMHLMGDWSWKGPKFLQKRRAAKE</sequence>
<feature type="transmembrane region" description="Helical" evidence="7">
    <location>
        <begin position="35"/>
        <end position="53"/>
    </location>
</feature>
<feature type="transmembrane region" description="Helical" evidence="7">
    <location>
        <begin position="306"/>
        <end position="332"/>
    </location>
</feature>
<dbReference type="PROSITE" id="PS50156">
    <property type="entry name" value="SSD"/>
    <property type="match status" value="2"/>
</dbReference>
<keyword evidence="6 7" id="KW-0472">Membrane</keyword>
<feature type="transmembrane region" description="Helical" evidence="7">
    <location>
        <begin position="404"/>
        <end position="427"/>
    </location>
</feature>
<dbReference type="PANTHER" id="PTHR33406">
    <property type="entry name" value="MEMBRANE PROTEIN MJ1562-RELATED"/>
    <property type="match status" value="1"/>
</dbReference>
<evidence type="ECO:0000259" key="8">
    <source>
        <dbReference type="PROSITE" id="PS50156"/>
    </source>
</evidence>
<evidence type="ECO:0000313" key="9">
    <source>
        <dbReference type="EMBL" id="TQS81374.1"/>
    </source>
</evidence>
<name>A0A8J8PC84_9ARCH</name>
<evidence type="ECO:0000256" key="6">
    <source>
        <dbReference type="ARBA" id="ARBA00023136"/>
    </source>
</evidence>
<dbReference type="InterPro" id="IPR004869">
    <property type="entry name" value="MMPL_dom"/>
</dbReference>
<feature type="domain" description="SSD" evidence="8">
    <location>
        <begin position="684"/>
        <end position="815"/>
    </location>
</feature>
<evidence type="ECO:0000256" key="5">
    <source>
        <dbReference type="ARBA" id="ARBA00022989"/>
    </source>
</evidence>
<evidence type="ECO:0000256" key="7">
    <source>
        <dbReference type="SAM" id="Phobius"/>
    </source>
</evidence>
<evidence type="ECO:0000256" key="1">
    <source>
        <dbReference type="ARBA" id="ARBA00004651"/>
    </source>
</evidence>
<feature type="transmembrane region" description="Helical" evidence="7">
    <location>
        <begin position="757"/>
        <end position="780"/>
    </location>
</feature>
<keyword evidence="3" id="KW-1003">Cell membrane</keyword>
<gene>
    <name evidence="9" type="ORF">A3207_08465</name>
</gene>
<keyword evidence="5 7" id="KW-1133">Transmembrane helix</keyword>
<organism evidence="9 10">
    <name type="scientific">Candidatus Methanomassiliicoccus intestinalis</name>
    <dbReference type="NCBI Taxonomy" id="1406512"/>
    <lineage>
        <taxon>Archaea</taxon>
        <taxon>Methanobacteriati</taxon>
        <taxon>Thermoplasmatota</taxon>
        <taxon>Thermoplasmata</taxon>
        <taxon>Methanomassiliicoccales</taxon>
        <taxon>Methanomassiliicoccaceae</taxon>
        <taxon>Methanomassiliicoccus</taxon>
    </lineage>
</organism>
<dbReference type="InterPro" id="IPR050545">
    <property type="entry name" value="Mycobact_MmpL"/>
</dbReference>
<dbReference type="Pfam" id="PF03176">
    <property type="entry name" value="MMPL"/>
    <property type="match status" value="2"/>
</dbReference>
<feature type="transmembrane region" description="Helical" evidence="7">
    <location>
        <begin position="213"/>
        <end position="234"/>
    </location>
</feature>
<dbReference type="Proteomes" id="UP000752814">
    <property type="component" value="Unassembled WGS sequence"/>
</dbReference>
<evidence type="ECO:0000256" key="3">
    <source>
        <dbReference type="ARBA" id="ARBA00022475"/>
    </source>
</evidence>
<comment type="caution">
    <text evidence="9">The sequence shown here is derived from an EMBL/GenBank/DDBJ whole genome shotgun (WGS) entry which is preliminary data.</text>
</comment>
<feature type="transmembrane region" description="Helical" evidence="7">
    <location>
        <begin position="715"/>
        <end position="736"/>
    </location>
</feature>
<feature type="transmembrane region" description="Helical" evidence="7">
    <location>
        <begin position="687"/>
        <end position="709"/>
    </location>
</feature>
<evidence type="ECO:0000256" key="4">
    <source>
        <dbReference type="ARBA" id="ARBA00022692"/>
    </source>
</evidence>
<reference evidence="9" key="1">
    <citation type="submission" date="2016-03" db="EMBL/GenBank/DDBJ databases">
        <authorList>
            <person name="Borrel G."/>
            <person name="Mccann A."/>
            <person name="O'Toole P.W."/>
        </authorList>
    </citation>
    <scope>NUCLEOTIDE SEQUENCE</scope>
    <source>
        <strain evidence="9">183</strain>
    </source>
</reference>